<keyword evidence="14" id="KW-1185">Reference proteome</keyword>
<evidence type="ECO:0000256" key="4">
    <source>
        <dbReference type="ARBA" id="ARBA00022692"/>
    </source>
</evidence>
<evidence type="ECO:0000256" key="3">
    <source>
        <dbReference type="ARBA" id="ARBA00022452"/>
    </source>
</evidence>
<keyword evidence="3 8" id="KW-1134">Transmembrane beta strand</keyword>
<reference evidence="13 14" key="1">
    <citation type="submission" date="2021-07" db="EMBL/GenBank/DDBJ databases">
        <title>Alteriqipengyuania abyssalis NZ-12B nov, sp.nov isolated from deep sea sponge in pacific ocean.</title>
        <authorList>
            <person name="Tareen S."/>
            <person name="Wink J."/>
        </authorList>
    </citation>
    <scope>NUCLEOTIDE SEQUENCE [LARGE SCALE GENOMIC DNA]</scope>
    <source>
        <strain evidence="13 14">NZ-12B</strain>
    </source>
</reference>
<name>A0ABS7PI05_9SPHN</name>
<dbReference type="Gene3D" id="2.40.170.20">
    <property type="entry name" value="TonB-dependent receptor, beta-barrel domain"/>
    <property type="match status" value="1"/>
</dbReference>
<comment type="subcellular location">
    <subcellularLocation>
        <location evidence="1 8">Cell outer membrane</location>
        <topology evidence="1 8">Multi-pass membrane protein</topology>
    </subcellularLocation>
</comment>
<evidence type="ECO:0000259" key="12">
    <source>
        <dbReference type="Pfam" id="PF07715"/>
    </source>
</evidence>
<comment type="similarity">
    <text evidence="8 9">Belongs to the TonB-dependent receptor family.</text>
</comment>
<sequence>MSDSNIFRGSRPSTRRSAGRPSVSGQGTALLAGAFGAAFIAVPAHADEQRNPDIVVTGQRPDVNVNAEPEAPYKAESSDGKFTDSVLDTPKSQTVITKEVIEDIGATSFREIVRSTPGVTLGTGEGGNAFGDRIFIRGFEARNDVYIDGLRDPGVTSREIFAVEQIEVIKGPSAVFGGRGTTGGLVSLQSKRAQFGNDFVVAEGGVGTENYYRGTIDANYELSDAAAIRVNGLYHDADTPGRDYVGARRYGGAIAGTLAITDTLSINADYYLYRLDGVPDYGHPFDLTTQQPYLVDRDNFYGVVGRDFISNGADIGTVEIEWSPIADLSFHSITRYGETWNRYAVSEPKLCTVQRDANGDCPRSGGVPVPESEFTVSPAMKSSWRNNSYWANSTYATATARTGGITHEIVLGGDFSDERIDAYRLDVPSAVEDAQGNVIAVPGGFVYDLFDPDPVLGYDIPIGPDTQTGPTVTKARNFGAYLVDTIKFTDAFRVVLGGRLDTFDVDYYSPPSDGFFGPQPAQSLSYSADFFNWQASAVYKPSASSTLYVSYATSSNPSGEQLDGAGASYDGISTDTIDFQPEQNTSWEAGAKAELFGGNLLLTAAAFRIEKENARESGGRGQPYTNVGTLRSQGVELTFAGSIADTLQLFGGYTYTDATITESANPDNVGRRFANIPQHTAQLLATVMVTSRFEIGGQVYYQDEMYGGSQLAGTAMVPGYARFDAVARYRISDNLEARVNVLNLTDKRYYDAIYRSGSPFSYIAPGRSAFVTLTANF</sequence>
<evidence type="ECO:0000313" key="13">
    <source>
        <dbReference type="EMBL" id="MBY8338352.1"/>
    </source>
</evidence>
<dbReference type="PANTHER" id="PTHR32552:SF83">
    <property type="entry name" value="BLR3904 PROTEIN"/>
    <property type="match status" value="1"/>
</dbReference>
<dbReference type="InterPro" id="IPR000531">
    <property type="entry name" value="Beta-barrel_TonB"/>
</dbReference>
<dbReference type="PROSITE" id="PS52016">
    <property type="entry name" value="TONB_DEPENDENT_REC_3"/>
    <property type="match status" value="1"/>
</dbReference>
<accession>A0ABS7PI05</accession>
<dbReference type="Pfam" id="PF00593">
    <property type="entry name" value="TonB_dep_Rec_b-barrel"/>
    <property type="match status" value="1"/>
</dbReference>
<dbReference type="RefSeq" id="WP_222825842.1">
    <property type="nucleotide sequence ID" value="NZ_JAHWXP010000005.1"/>
</dbReference>
<evidence type="ECO:0000259" key="11">
    <source>
        <dbReference type="Pfam" id="PF00593"/>
    </source>
</evidence>
<evidence type="ECO:0000256" key="8">
    <source>
        <dbReference type="PROSITE-ProRule" id="PRU01360"/>
    </source>
</evidence>
<dbReference type="InterPro" id="IPR039426">
    <property type="entry name" value="TonB-dep_rcpt-like"/>
</dbReference>
<evidence type="ECO:0000256" key="10">
    <source>
        <dbReference type="SAM" id="MobiDB-lite"/>
    </source>
</evidence>
<protein>
    <submittedName>
        <fullName evidence="13">TonB-dependent receptor</fullName>
    </submittedName>
</protein>
<evidence type="ECO:0000256" key="6">
    <source>
        <dbReference type="ARBA" id="ARBA00023136"/>
    </source>
</evidence>
<dbReference type="InterPro" id="IPR036942">
    <property type="entry name" value="Beta-barrel_TonB_sf"/>
</dbReference>
<feature type="domain" description="TonB-dependent receptor-like beta-barrel" evidence="11">
    <location>
        <begin position="319"/>
        <end position="744"/>
    </location>
</feature>
<dbReference type="SUPFAM" id="SSF56935">
    <property type="entry name" value="Porins"/>
    <property type="match status" value="1"/>
</dbReference>
<dbReference type="InterPro" id="IPR012910">
    <property type="entry name" value="Plug_dom"/>
</dbReference>
<keyword evidence="7 8" id="KW-0998">Cell outer membrane</keyword>
<keyword evidence="13" id="KW-0675">Receptor</keyword>
<keyword evidence="6 8" id="KW-0472">Membrane</keyword>
<dbReference type="EMBL" id="JAHWXP010000005">
    <property type="protein sequence ID" value="MBY8338352.1"/>
    <property type="molecule type" value="Genomic_DNA"/>
</dbReference>
<evidence type="ECO:0000256" key="9">
    <source>
        <dbReference type="RuleBase" id="RU003357"/>
    </source>
</evidence>
<dbReference type="Gene3D" id="2.170.130.10">
    <property type="entry name" value="TonB-dependent receptor, plug domain"/>
    <property type="match status" value="1"/>
</dbReference>
<evidence type="ECO:0000256" key="2">
    <source>
        <dbReference type="ARBA" id="ARBA00022448"/>
    </source>
</evidence>
<keyword evidence="2 8" id="KW-0813">Transport</keyword>
<dbReference type="Pfam" id="PF07715">
    <property type="entry name" value="Plug"/>
    <property type="match status" value="1"/>
</dbReference>
<organism evidence="13 14">
    <name type="scientific">Alteriqipengyuania abyssalis</name>
    <dbReference type="NCBI Taxonomy" id="2860200"/>
    <lineage>
        <taxon>Bacteria</taxon>
        <taxon>Pseudomonadati</taxon>
        <taxon>Pseudomonadota</taxon>
        <taxon>Alphaproteobacteria</taxon>
        <taxon>Sphingomonadales</taxon>
        <taxon>Erythrobacteraceae</taxon>
        <taxon>Alteriqipengyuania</taxon>
    </lineage>
</organism>
<dbReference type="InterPro" id="IPR037066">
    <property type="entry name" value="Plug_dom_sf"/>
</dbReference>
<keyword evidence="5 9" id="KW-0798">TonB box</keyword>
<comment type="caution">
    <text evidence="13">The sequence shown here is derived from an EMBL/GenBank/DDBJ whole genome shotgun (WGS) entry which is preliminary data.</text>
</comment>
<proteinExistence type="inferred from homology"/>
<feature type="region of interest" description="Disordered" evidence="10">
    <location>
        <begin position="1"/>
        <end position="25"/>
    </location>
</feature>
<evidence type="ECO:0000256" key="7">
    <source>
        <dbReference type="ARBA" id="ARBA00023237"/>
    </source>
</evidence>
<keyword evidence="4 8" id="KW-0812">Transmembrane</keyword>
<gene>
    <name evidence="13" type="ORF">KYN89_14985</name>
</gene>
<evidence type="ECO:0000256" key="5">
    <source>
        <dbReference type="ARBA" id="ARBA00023077"/>
    </source>
</evidence>
<dbReference type="PANTHER" id="PTHR32552">
    <property type="entry name" value="FERRICHROME IRON RECEPTOR-RELATED"/>
    <property type="match status" value="1"/>
</dbReference>
<dbReference type="CDD" id="cd01347">
    <property type="entry name" value="ligand_gated_channel"/>
    <property type="match status" value="1"/>
</dbReference>
<evidence type="ECO:0000313" key="14">
    <source>
        <dbReference type="Proteomes" id="UP000759298"/>
    </source>
</evidence>
<evidence type="ECO:0000256" key="1">
    <source>
        <dbReference type="ARBA" id="ARBA00004571"/>
    </source>
</evidence>
<dbReference type="Proteomes" id="UP000759298">
    <property type="component" value="Unassembled WGS sequence"/>
</dbReference>
<feature type="domain" description="TonB-dependent receptor plug" evidence="12">
    <location>
        <begin position="86"/>
        <end position="184"/>
    </location>
</feature>
<feature type="compositionally biased region" description="Polar residues" evidence="10">
    <location>
        <begin position="1"/>
        <end position="12"/>
    </location>
</feature>